<dbReference type="GO" id="GO:0030126">
    <property type="term" value="C:COPI vesicle coat"/>
    <property type="evidence" value="ECO:0007669"/>
    <property type="project" value="InterPro"/>
</dbReference>
<reference evidence="16" key="2">
    <citation type="submission" date="2013-03" db="EMBL/GenBank/DDBJ databases">
        <authorList>
            <person name="Motta M.C.M."/>
            <person name="Martins A.C.A."/>
            <person name="Preta C.M.C.C."/>
            <person name="Silva R."/>
            <person name="de Souza S.S."/>
            <person name="Klein C.C."/>
            <person name="de Almeida L.G.P."/>
            <person name="Cunha O.L."/>
            <person name="Colabardini A.C."/>
            <person name="Lima B.A."/>
            <person name="Machado C.R."/>
            <person name="Soares C.M.A."/>
            <person name="de Menezes C.B.A."/>
            <person name="Bartolomeu D.C."/>
            <person name="Grisard E.C."/>
            <person name="Fantinatti-Garboggini F."/>
            <person name="Rodrigues-Luiz G.F."/>
            <person name="Wagner G."/>
            <person name="Goldman G.H."/>
            <person name="Fietto J.L.R."/>
            <person name="Ciapina L.P."/>
            <person name="Brocchi M."/>
            <person name="Elias M.C."/>
            <person name="Goldman M.H.S."/>
            <person name="Sagot M.-F."/>
            <person name="Pereira M."/>
            <person name="Stoco P.H."/>
            <person name="Teixeira S.M.R."/>
            <person name="de Mendonca-Neto R.P."/>
            <person name="Maciel T.E.F."/>
            <person name="Mendes T.A.O."/>
            <person name="Urmenyi T.P."/>
            <person name="Teixeira M.M.G."/>
            <person name="de Camargo E.F.P."/>
            <person name="de Sousa W."/>
            <person name="Schenkman S."/>
            <person name="de Vasconcelos A.T.R."/>
        </authorList>
    </citation>
    <scope>NUCLEOTIDE SEQUENCE</scope>
</reference>
<dbReference type="Pfam" id="PF08752">
    <property type="entry name" value="COP-gamma_platf"/>
    <property type="match status" value="1"/>
</dbReference>
<dbReference type="GO" id="GO:0005783">
    <property type="term" value="C:endoplasmic reticulum"/>
    <property type="evidence" value="ECO:0007669"/>
    <property type="project" value="TreeGrafter"/>
</dbReference>
<evidence type="ECO:0000259" key="14">
    <source>
        <dbReference type="Pfam" id="PF16381"/>
    </source>
</evidence>
<evidence type="ECO:0000256" key="9">
    <source>
        <dbReference type="ARBA" id="ARBA00023136"/>
    </source>
</evidence>
<evidence type="ECO:0000256" key="7">
    <source>
        <dbReference type="ARBA" id="ARBA00022927"/>
    </source>
</evidence>
<dbReference type="Gene3D" id="3.30.310.10">
    <property type="entry name" value="TATA-Binding Protein"/>
    <property type="match status" value="1"/>
</dbReference>
<evidence type="ECO:0000259" key="13">
    <source>
        <dbReference type="Pfam" id="PF08752"/>
    </source>
</evidence>
<dbReference type="GO" id="GO:0006886">
    <property type="term" value="P:intracellular protein transport"/>
    <property type="evidence" value="ECO:0007669"/>
    <property type="project" value="InterPro"/>
</dbReference>
<dbReference type="Pfam" id="PF01602">
    <property type="entry name" value="Adaptin_N"/>
    <property type="match status" value="1"/>
</dbReference>
<keyword evidence="4 11" id="KW-0963">Cytoplasm</keyword>
<dbReference type="InterPro" id="IPR013041">
    <property type="entry name" value="Clathrin_app_Ig-like_sf"/>
</dbReference>
<dbReference type="EMBL" id="ATMH01006704">
    <property type="protein sequence ID" value="EPY25539.1"/>
    <property type="molecule type" value="Genomic_DNA"/>
</dbReference>
<dbReference type="InterPro" id="IPR032154">
    <property type="entry name" value="Coatomer_g_Cpla"/>
</dbReference>
<dbReference type="SUPFAM" id="SSF49348">
    <property type="entry name" value="Clathrin adaptor appendage domain"/>
    <property type="match status" value="1"/>
</dbReference>
<comment type="function">
    <text evidence="11">The coatomer is a cytosolic protein complex that binds to dilysine motifs and reversibly associates with Golgi non-clathrin-coated vesicles, which further mediate biosynthetic protein transport from the ER, via the Golgi up to the trans Golgi network. Coatomer complex is required for budding from Golgi membranes, and is essential for the retrograde Golgi-to-ER transport of dilysine-tagged proteins.</text>
</comment>
<organism evidence="16 17">
    <name type="scientific">Strigomonas culicis</name>
    <dbReference type="NCBI Taxonomy" id="28005"/>
    <lineage>
        <taxon>Eukaryota</taxon>
        <taxon>Discoba</taxon>
        <taxon>Euglenozoa</taxon>
        <taxon>Kinetoplastea</taxon>
        <taxon>Metakinetoplastina</taxon>
        <taxon>Trypanosomatida</taxon>
        <taxon>Trypanosomatidae</taxon>
        <taxon>Strigomonadinae</taxon>
        <taxon>Strigomonas</taxon>
    </lineage>
</organism>
<keyword evidence="17" id="KW-1185">Reference proteome</keyword>
<dbReference type="GO" id="GO:0005198">
    <property type="term" value="F:structural molecule activity"/>
    <property type="evidence" value="ECO:0007669"/>
    <property type="project" value="InterPro"/>
</dbReference>
<dbReference type="GO" id="GO:0005793">
    <property type="term" value="C:endoplasmic reticulum-Golgi intermediate compartment"/>
    <property type="evidence" value="ECO:0007669"/>
    <property type="project" value="TreeGrafter"/>
</dbReference>
<evidence type="ECO:0000256" key="6">
    <source>
        <dbReference type="ARBA" id="ARBA00022892"/>
    </source>
</evidence>
<keyword evidence="5" id="KW-0677">Repeat</keyword>
<dbReference type="GO" id="GO:0009306">
    <property type="term" value="P:protein secretion"/>
    <property type="evidence" value="ECO:0007669"/>
    <property type="project" value="TreeGrafter"/>
</dbReference>
<dbReference type="Proteomes" id="UP000015354">
    <property type="component" value="Unassembled WGS sequence"/>
</dbReference>
<evidence type="ECO:0000313" key="16">
    <source>
        <dbReference type="EMBL" id="EPY25539.1"/>
    </source>
</evidence>
<comment type="similarity">
    <text evidence="2 11">Belongs to the COPG family.</text>
</comment>
<keyword evidence="9 11" id="KW-0472">Membrane</keyword>
<proteinExistence type="inferred from homology"/>
<dbReference type="InterPro" id="IPR009028">
    <property type="entry name" value="Coatomer/calthrin_app_sub_C"/>
</dbReference>
<dbReference type="InterPro" id="IPR011989">
    <property type="entry name" value="ARM-like"/>
</dbReference>
<dbReference type="GO" id="GO:0000139">
    <property type="term" value="C:Golgi membrane"/>
    <property type="evidence" value="ECO:0007669"/>
    <property type="project" value="UniProtKB-SubCell"/>
</dbReference>
<reference evidence="16 17" key="1">
    <citation type="journal article" date="2013" name="PLoS ONE">
        <title>Predicting the Proteins of Angomonas deanei, Strigomonas culicis and Their Respective Endosymbionts Reveals New Aspects of the Trypanosomatidae Family.</title>
        <authorList>
            <person name="Motta M.C."/>
            <person name="Martins A.C."/>
            <person name="de Souza S.S."/>
            <person name="Catta-Preta C.M."/>
            <person name="Silva R."/>
            <person name="Klein C.C."/>
            <person name="de Almeida L.G."/>
            <person name="de Lima Cunha O."/>
            <person name="Ciapina L.P."/>
            <person name="Brocchi M."/>
            <person name="Colabardini A.C."/>
            <person name="de Araujo Lima B."/>
            <person name="Machado C.R."/>
            <person name="de Almeida Soares C.M."/>
            <person name="Probst C.M."/>
            <person name="de Menezes C.B."/>
            <person name="Thompson C.E."/>
            <person name="Bartholomeu D.C."/>
            <person name="Gradia D.F."/>
            <person name="Pavoni D.P."/>
            <person name="Grisard E.C."/>
            <person name="Fantinatti-Garboggini F."/>
            <person name="Marchini F.K."/>
            <person name="Rodrigues-Luiz G.F."/>
            <person name="Wagner G."/>
            <person name="Goldman G.H."/>
            <person name="Fietto J.L."/>
            <person name="Elias M.C."/>
            <person name="Goldman M.H."/>
            <person name="Sagot M.F."/>
            <person name="Pereira M."/>
            <person name="Stoco P.H."/>
            <person name="de Mendonca-Neto R.P."/>
            <person name="Teixeira S.M."/>
            <person name="Maciel T.E."/>
            <person name="de Oliveira Mendes T.A."/>
            <person name="Urmenyi T.P."/>
            <person name="de Souza W."/>
            <person name="Schenkman S."/>
            <person name="de Vasconcelos A.T."/>
        </authorList>
    </citation>
    <scope>NUCLEOTIDE SEQUENCE [LARGE SCALE GENOMIC DNA]</scope>
</reference>
<dbReference type="OrthoDB" id="1074925at2759"/>
<dbReference type="GO" id="GO:0006891">
    <property type="term" value="P:intra-Golgi vesicle-mediated transport"/>
    <property type="evidence" value="ECO:0007669"/>
    <property type="project" value="TreeGrafter"/>
</dbReference>
<keyword evidence="7 11" id="KW-0653">Protein transport</keyword>
<evidence type="ECO:0000256" key="4">
    <source>
        <dbReference type="ARBA" id="ARBA00022490"/>
    </source>
</evidence>
<keyword evidence="6 11" id="KW-0931">ER-Golgi transport</keyword>
<gene>
    <name evidence="16" type="ORF">STCU_06704</name>
    <name evidence="15" type="ORF">STCU_08522</name>
</gene>
<feature type="domain" description="Coatomer gamma subunit appendage Ig-like subdomain" evidence="13">
    <location>
        <begin position="596"/>
        <end position="732"/>
    </location>
</feature>
<evidence type="ECO:0000256" key="8">
    <source>
        <dbReference type="ARBA" id="ARBA00023034"/>
    </source>
</evidence>
<dbReference type="InterPro" id="IPR016024">
    <property type="entry name" value="ARM-type_fold"/>
</dbReference>
<comment type="subunit">
    <text evidence="11">Oligomeric complex.</text>
</comment>
<dbReference type="EMBL" id="ATMH01008522">
    <property type="protein sequence ID" value="EPY21484.1"/>
    <property type="molecule type" value="Genomic_DNA"/>
</dbReference>
<evidence type="ECO:0000256" key="11">
    <source>
        <dbReference type="PIRNR" id="PIRNR037093"/>
    </source>
</evidence>
<dbReference type="Pfam" id="PF16381">
    <property type="entry name" value="Coatomer_g_Cpla"/>
    <property type="match status" value="1"/>
</dbReference>
<keyword evidence="3 11" id="KW-0813">Transport</keyword>
<dbReference type="Gene3D" id="2.60.40.1480">
    <property type="entry name" value="Coatomer, gamma subunit, appendage domain"/>
    <property type="match status" value="1"/>
</dbReference>
<dbReference type="Gene3D" id="1.25.10.10">
    <property type="entry name" value="Leucine-rich Repeat Variant"/>
    <property type="match status" value="1"/>
</dbReference>
<keyword evidence="8 11" id="KW-0333">Golgi apparatus</keyword>
<dbReference type="GO" id="GO:0006888">
    <property type="term" value="P:endoplasmic reticulum to Golgi vesicle-mediated transport"/>
    <property type="evidence" value="ECO:0007669"/>
    <property type="project" value="TreeGrafter"/>
</dbReference>
<dbReference type="InterPro" id="IPR037067">
    <property type="entry name" value="Coatomer_gsu_app_sf"/>
</dbReference>
<evidence type="ECO:0000256" key="10">
    <source>
        <dbReference type="ARBA" id="ARBA00023329"/>
    </source>
</evidence>
<dbReference type="InterPro" id="IPR013040">
    <property type="entry name" value="Coatomer_gsu_app_Ig-like_dom"/>
</dbReference>
<protein>
    <recommendedName>
        <fullName evidence="11">Coatomer subunit gamma</fullName>
    </recommendedName>
</protein>
<evidence type="ECO:0000313" key="17">
    <source>
        <dbReference type="Proteomes" id="UP000015354"/>
    </source>
</evidence>
<evidence type="ECO:0000259" key="12">
    <source>
        <dbReference type="Pfam" id="PF01602"/>
    </source>
</evidence>
<dbReference type="InterPro" id="IPR002553">
    <property type="entry name" value="Clathrin/coatomer_adapt-like_N"/>
</dbReference>
<feature type="domain" description="Coatomer subunit gamma C-terminal" evidence="14">
    <location>
        <begin position="736"/>
        <end position="848"/>
    </location>
</feature>
<dbReference type="SUPFAM" id="SSF55711">
    <property type="entry name" value="Subdomain of clathrin and coatomer appendage domain"/>
    <property type="match status" value="1"/>
</dbReference>
<dbReference type="PANTHER" id="PTHR10261">
    <property type="entry name" value="COATOMER SUBUNIT GAMMA"/>
    <property type="match status" value="1"/>
</dbReference>
<dbReference type="PANTHER" id="PTHR10261:SF0">
    <property type="entry name" value="COATOMER SUBUNIT GAMMA-2"/>
    <property type="match status" value="1"/>
</dbReference>
<dbReference type="InterPro" id="IPR012295">
    <property type="entry name" value="TBP_dom_sf"/>
</dbReference>
<feature type="domain" description="Clathrin/coatomer adaptor adaptin-like N-terminal" evidence="12">
    <location>
        <begin position="26"/>
        <end position="532"/>
    </location>
</feature>
<name>S9U9W8_9TRYP</name>
<dbReference type="PIRSF" id="PIRSF037093">
    <property type="entry name" value="Coatomer_gamma_subunit"/>
    <property type="match status" value="1"/>
</dbReference>
<accession>S9U9W8</accession>
<evidence type="ECO:0000256" key="5">
    <source>
        <dbReference type="ARBA" id="ARBA00022737"/>
    </source>
</evidence>
<evidence type="ECO:0000256" key="2">
    <source>
        <dbReference type="ARBA" id="ARBA00010720"/>
    </source>
</evidence>
<evidence type="ECO:0000256" key="3">
    <source>
        <dbReference type="ARBA" id="ARBA00022448"/>
    </source>
</evidence>
<evidence type="ECO:0000256" key="1">
    <source>
        <dbReference type="ARBA" id="ARBA00004255"/>
    </source>
</evidence>
<dbReference type="AlphaFoldDB" id="S9U9W8"/>
<comment type="caution">
    <text evidence="16">The sequence shown here is derived from an EMBL/GenBank/DDBJ whole genome shotgun (WGS) entry which is preliminary data.</text>
</comment>
<sequence>MNDHRSEEEEVVNPFTTDKSAALQQCRVFNSVPLNVDACTRAITQILYLLATGTRFSETDATDLFFMSTKLLQSAHPKLRRLHYILMKELSPLVSESFIASNSLMNDVKGGTDSAKSSAIRTLYCVMDSTMYNALDRTIVELMNSQNPGVVTAALVTAIHMAHTNAELPKKWWPQLMNIMNDGNKAQYLNMALLHMTRKNDRFSVNKLVDQAQRGQLRPLALCLLIRMCAEHLQEDFEGSIPLYTFVCSMMKQVDDMVVFEALKAICSLRTITDKEVMPAVLVLRSYLTQQHSVAFFVTVSLLSECATMHPAVVAPLNTELESLVLSSDRNIATLAITALLKTGTEDTIDRLVGQLTLTGQFGEFGDEFKIVIVDAMRVLNAKFPSKFEVLLAFLFKMLNTDGSCQLKQAVVDTMMDIASANPSSKDTVLTHLAEFIDDCEFADITKQVLIHLAEEVPCCSAPKKYIRYVYNHATLDKEDVRAVAISTLAKLAARLPAQRRSILVLLKRSCMDTADEVRDRACLYSTLLASGDEVLIRSLIIDVAKQVVAQRLAKYAAKQQRKGSAGRQEAFDAAALQAVATAATAEVSQGVLQGREELRKVKQLRDLGEPLRSCEAEPLTDADSEYVVTVMKHAYAEHLVLQFKIKNTMDRVAFRHVTVLTDTEELEVEPLYAVPVETISPGATAYGYVVLRYEPPCFPSGSVPGTFRFAMQEEGDDVTPEEEYPLESFDVDVKDFVTPQDLGGGFASAWEKEEANETAGTYALSSMRNLTVAVQALADFFGMHIQGGVPEKVSTTSHTLSMSGTVATEARSLVLVQAKVFVTQDSAVGLHLALRGGDAELREYLSGALLG</sequence>
<evidence type="ECO:0000313" key="15">
    <source>
        <dbReference type="EMBL" id="EPY21484.1"/>
    </source>
</evidence>
<dbReference type="InterPro" id="IPR017106">
    <property type="entry name" value="Coatomer_gsu"/>
</dbReference>
<keyword evidence="10 11" id="KW-0968">Cytoplasmic vesicle</keyword>
<dbReference type="SUPFAM" id="SSF48371">
    <property type="entry name" value="ARM repeat"/>
    <property type="match status" value="1"/>
</dbReference>
<comment type="subcellular location">
    <subcellularLocation>
        <location evidence="11">Cytoplasm</location>
    </subcellularLocation>
    <subcellularLocation>
        <location evidence="1 11">Golgi apparatus membrane</location>
        <topology evidence="1 11">Peripheral membrane protein</topology>
        <orientation evidence="1 11">Cytoplasmic side</orientation>
    </subcellularLocation>
    <subcellularLocation>
        <location evidence="11">Cytoplasmic vesicle</location>
        <location evidence="11">COPI-coated vesicle membrane</location>
        <topology evidence="11">Peripheral membrane protein</topology>
        <orientation evidence="11">Cytoplasmic side</orientation>
    </subcellularLocation>
</comment>